<keyword evidence="6" id="KW-0816">Tricarboxylic acid cycle</keyword>
<dbReference type="Pfam" id="PF23315">
    <property type="entry name" value="PEX6_4th"/>
    <property type="match status" value="1"/>
</dbReference>
<dbReference type="InterPro" id="IPR022383">
    <property type="entry name" value="Lactate/malate_DH_C"/>
</dbReference>
<dbReference type="PANTHER" id="PTHR23077:SF9">
    <property type="entry name" value="PEROXISOMAL ATPASE PEX6"/>
    <property type="match status" value="1"/>
</dbReference>
<dbReference type="GO" id="GO:0006099">
    <property type="term" value="P:tricarboxylic acid cycle"/>
    <property type="evidence" value="ECO:0007669"/>
    <property type="project" value="UniProtKB-KW"/>
</dbReference>
<dbReference type="GO" id="GO:0005778">
    <property type="term" value="C:peroxisomal membrane"/>
    <property type="evidence" value="ECO:0007669"/>
    <property type="project" value="TreeGrafter"/>
</dbReference>
<evidence type="ECO:0000256" key="13">
    <source>
        <dbReference type="ARBA" id="ARBA00023136"/>
    </source>
</evidence>
<dbReference type="Pfam" id="PF02866">
    <property type="entry name" value="Ldh_1_C"/>
    <property type="match status" value="1"/>
</dbReference>
<reference evidence="19" key="1">
    <citation type="submission" date="2023-03" db="EMBL/GenBank/DDBJ databases">
        <title>Mating type loci evolution in Malassezia.</title>
        <authorList>
            <person name="Coelho M.A."/>
        </authorList>
    </citation>
    <scope>NUCLEOTIDE SEQUENCE</scope>
    <source>
        <strain evidence="19">CBS 10434</strain>
    </source>
</reference>
<dbReference type="PROSITE" id="PS00674">
    <property type="entry name" value="AAA"/>
    <property type="match status" value="1"/>
</dbReference>
<keyword evidence="7" id="KW-0962">Peroxisome biogenesis</keyword>
<dbReference type="GO" id="GO:0005524">
    <property type="term" value="F:ATP binding"/>
    <property type="evidence" value="ECO:0007669"/>
    <property type="project" value="UniProtKB-KW"/>
</dbReference>
<evidence type="ECO:0000256" key="1">
    <source>
        <dbReference type="ARBA" id="ARBA00004370"/>
    </source>
</evidence>
<keyword evidence="12" id="KW-0520">NAD</keyword>
<comment type="subcellular location">
    <subcellularLocation>
        <location evidence="1">Membrane</location>
    </subcellularLocation>
</comment>
<dbReference type="FunFam" id="3.40.50.300:FF:000109">
    <property type="entry name" value="Peroxisomal biogenesis factor 6"/>
    <property type="match status" value="1"/>
</dbReference>
<dbReference type="Gene3D" id="3.40.50.720">
    <property type="entry name" value="NAD(P)-binding Rossmann-like Domain"/>
    <property type="match status" value="1"/>
</dbReference>
<dbReference type="CDD" id="cd01337">
    <property type="entry name" value="MDH_glyoxysomal_mitochondrial"/>
    <property type="match status" value="1"/>
</dbReference>
<evidence type="ECO:0000256" key="12">
    <source>
        <dbReference type="ARBA" id="ARBA00023027"/>
    </source>
</evidence>
<organism evidence="19 20">
    <name type="scientific">Malassezia caprae</name>
    <dbReference type="NCBI Taxonomy" id="1381934"/>
    <lineage>
        <taxon>Eukaryota</taxon>
        <taxon>Fungi</taxon>
        <taxon>Dikarya</taxon>
        <taxon>Basidiomycota</taxon>
        <taxon>Ustilaginomycotina</taxon>
        <taxon>Malasseziomycetes</taxon>
        <taxon>Malasseziales</taxon>
        <taxon>Malasseziaceae</taxon>
        <taxon>Malassezia</taxon>
    </lineage>
</organism>
<dbReference type="GO" id="GO:0016887">
    <property type="term" value="F:ATP hydrolysis activity"/>
    <property type="evidence" value="ECO:0007669"/>
    <property type="project" value="InterPro"/>
</dbReference>
<dbReference type="CDD" id="cd19527">
    <property type="entry name" value="RecA-like_PEX6_r2"/>
    <property type="match status" value="1"/>
</dbReference>
<keyword evidence="8" id="KW-0547">Nucleotide-binding</keyword>
<dbReference type="EC" id="1.1.1.37" evidence="5"/>
<evidence type="ECO:0000256" key="8">
    <source>
        <dbReference type="ARBA" id="ARBA00022741"/>
    </source>
</evidence>
<gene>
    <name evidence="19" type="primary">PEX6</name>
    <name evidence="19" type="ORF">MCAP1_002151</name>
</gene>
<keyword evidence="13" id="KW-0472">Membrane</keyword>
<dbReference type="SMART" id="SM00382">
    <property type="entry name" value="AAA"/>
    <property type="match status" value="2"/>
</dbReference>
<dbReference type="InterPro" id="IPR027417">
    <property type="entry name" value="P-loop_NTPase"/>
</dbReference>
<dbReference type="InterPro" id="IPR001252">
    <property type="entry name" value="Malate_DH_AS"/>
</dbReference>
<accession>A0AAF0E8S4</accession>
<dbReference type="InterPro" id="IPR047533">
    <property type="entry name" value="RecA-like_PEX6_r2"/>
</dbReference>
<dbReference type="InterPro" id="IPR001236">
    <property type="entry name" value="Lactate/malate_DH_N"/>
</dbReference>
<dbReference type="Gene3D" id="1.10.8.60">
    <property type="match status" value="1"/>
</dbReference>
<dbReference type="PANTHER" id="PTHR23077">
    <property type="entry name" value="AAA-FAMILY ATPASE"/>
    <property type="match status" value="1"/>
</dbReference>
<evidence type="ECO:0000256" key="2">
    <source>
        <dbReference type="ARBA" id="ARBA00006914"/>
    </source>
</evidence>
<dbReference type="PROSITE" id="PS00068">
    <property type="entry name" value="MDH"/>
    <property type="match status" value="1"/>
</dbReference>
<dbReference type="InterPro" id="IPR015955">
    <property type="entry name" value="Lactate_DH/Glyco_Ohase_4_C"/>
</dbReference>
<evidence type="ECO:0000256" key="10">
    <source>
        <dbReference type="ARBA" id="ARBA00022840"/>
    </source>
</evidence>
<evidence type="ECO:0000256" key="14">
    <source>
        <dbReference type="ARBA" id="ARBA00034811"/>
    </source>
</evidence>
<evidence type="ECO:0000256" key="7">
    <source>
        <dbReference type="ARBA" id="ARBA00022593"/>
    </source>
</evidence>
<comment type="subunit">
    <text evidence="4">Homodimer.</text>
</comment>
<evidence type="ECO:0000313" key="20">
    <source>
        <dbReference type="Proteomes" id="UP001220961"/>
    </source>
</evidence>
<evidence type="ECO:0000256" key="17">
    <source>
        <dbReference type="SAM" id="MobiDB-lite"/>
    </source>
</evidence>
<dbReference type="Gene3D" id="3.40.50.300">
    <property type="entry name" value="P-loop containing nucleotide triphosphate hydrolases"/>
    <property type="match status" value="2"/>
</dbReference>
<feature type="domain" description="AAA+ ATPase" evidence="18">
    <location>
        <begin position="539"/>
        <end position="670"/>
    </location>
</feature>
<dbReference type="InterPro" id="IPR003960">
    <property type="entry name" value="ATPase_AAA_CS"/>
</dbReference>
<dbReference type="Proteomes" id="UP001220961">
    <property type="component" value="Chromosome 4"/>
</dbReference>
<name>A0AAF0E8S4_9BASI</name>
<comment type="similarity">
    <text evidence="2">Belongs to the AAA ATPase family.</text>
</comment>
<evidence type="ECO:0000256" key="16">
    <source>
        <dbReference type="ARBA" id="ARBA00048778"/>
    </source>
</evidence>
<sequence length="1424" mass="150513">MAPLVAARAYPIVGGSDDAWDVVYVNAALEDHLRAHEAGAAPLAVSIVSIADAHATRTALSTAGRLVWAHPAPPELEEAAHIPSQTCAVFVPHGRAELVALRVVEPVPLSAAYLAVPPAQYEALASAHPPLHGRLLHTGHMCASEHAAMRTVMTEPVAQGIVTDSTHLYLLRDTERPPAPPHEAAAPLSISERFLARDPAPPLSLVARSVPSRHMAHEAIRAWQQRNQGMYVDDESIVLVSEATLAELGVFDGDWAVASVLSEPHARLVRVLACSAARDEALVPPVLGQNLVPPDTYDPLRPLTLCLEPLPPHVTEEAASIADGGPPAKPPLMPLAESVQLAVVATPITTDRAYETQCTQALQAHLAEHPRILQEGDVLAVAVQGGQARFHQVDAERNASLSDAAHAAAAADLPGLAPTYLRHAVFYSVAALTPELVAPEALQAQLATLPALRAWHMQLAASGSAASAGVWVDAAHTRIVQSGTVQRRVADVHAWLDLASDTPPCPADDTPLTEAGTPLARLVALLHAALSPPAQPLGLHLLVLLAGAHGVGKRALVRWAVQRTGAHLLELSCPLLVGDSDAHTEGALLARCERARACAPCVLLLRDVDALVRANASEAAQGAVVRLLQRCLAPEGGTPLFVVATTEDVERCPAALRGLFHETLKLDPPAEPARAQWLRMALAPYAVGADVHVPSLAVQTAALLAADLCGIVARARVASVQRAARLVAHGPSVAASRPVISAADLDAALGHVRATYSESMGAPKIPNVTWDDVGGLASVKHEILDTVQLPLLHPELFSDGVKKRSGVLLYGPPGTGKTLLAKAVATTCALNFFSVKGPELLNMYIGESEANVRRVFQKAGDAKPCVIFFDELDSIAPKRGQQGDSGGVMDRIVSQLLAELDGMSSGAAASDVFVMGATNRPDLLDPALLRPGRFDRLLYLSVAETHEAQLHILQALTRKFALADDVADLRGVAEQCPFHLTGADFYALCSDAMLKAMTSKAAEIDAAVARADALPRTGARQHWPTPMTAPFYLAELAAPHEVQVRVHLRHFEEALRELTPSVSPQEMAHYRDVQRQFAQPAPSEPPAPRPDKGKARALIGAAGGIGQPLSLLLKQSKYVSELSLYDVVNTVGVATDLSHIDTAAPVSGFLPENDGMAKALQGTELVIIPAGMPRKPGMTRDDLFNANASIVYGIAESIAKNAPKAFVLVISNPVNSMVPIFAEVFKAHNTYDPKRLFGVTTLDVVRASTFVAEAEGRPTDAPKFHVPVVGGHSGTTIIPLLSQSEPKFNGDQKAIEEVTHHIQFGGDDVVKAKNNAGSATLSMAFAGARFAEAVLAAAQGQASERPQYSYIDLTADPKGAEQIKSVIGNDTAFFSVPVTLGRDGVTAIQPLGPLSEFEQKAIKEGVEALNGNIAKGVSFKPTKL</sequence>
<dbReference type="InterPro" id="IPR003959">
    <property type="entry name" value="ATPase_AAA_core"/>
</dbReference>
<dbReference type="EMBL" id="CP119911">
    <property type="protein sequence ID" value="WFD19910.1"/>
    <property type="molecule type" value="Genomic_DNA"/>
</dbReference>
<dbReference type="Pfam" id="PF00004">
    <property type="entry name" value="AAA"/>
    <property type="match status" value="2"/>
</dbReference>
<evidence type="ECO:0000256" key="4">
    <source>
        <dbReference type="ARBA" id="ARBA00011738"/>
    </source>
</evidence>
<dbReference type="GO" id="GO:0016558">
    <property type="term" value="P:protein import into peroxisome matrix"/>
    <property type="evidence" value="ECO:0007669"/>
    <property type="project" value="TreeGrafter"/>
</dbReference>
<protein>
    <recommendedName>
        <fullName evidence="14">Peroxisomal ATPase PEX6</fullName>
        <ecNumber evidence="5">1.1.1.37</ecNumber>
    </recommendedName>
    <alternativeName>
        <fullName evidence="15">Peroxin-6</fullName>
    </alternativeName>
</protein>
<dbReference type="InterPro" id="IPR056995">
    <property type="entry name" value="PEX6_4th_dom"/>
</dbReference>
<evidence type="ECO:0000256" key="6">
    <source>
        <dbReference type="ARBA" id="ARBA00022532"/>
    </source>
</evidence>
<dbReference type="GO" id="GO:0005829">
    <property type="term" value="C:cytosol"/>
    <property type="evidence" value="ECO:0007669"/>
    <property type="project" value="TreeGrafter"/>
</dbReference>
<dbReference type="FunFam" id="3.90.110.10:FF:000009">
    <property type="entry name" value="Malate dehydrogenase"/>
    <property type="match status" value="1"/>
</dbReference>
<dbReference type="Pfam" id="PF00056">
    <property type="entry name" value="Ldh_1_N"/>
    <property type="match status" value="1"/>
</dbReference>
<evidence type="ECO:0000256" key="15">
    <source>
        <dbReference type="ARBA" id="ARBA00034920"/>
    </source>
</evidence>
<evidence type="ECO:0000256" key="5">
    <source>
        <dbReference type="ARBA" id="ARBA00012995"/>
    </source>
</evidence>
<feature type="domain" description="AAA+ ATPase" evidence="18">
    <location>
        <begin position="803"/>
        <end position="944"/>
    </location>
</feature>
<dbReference type="GO" id="GO:0006108">
    <property type="term" value="P:malate metabolic process"/>
    <property type="evidence" value="ECO:0007669"/>
    <property type="project" value="InterPro"/>
</dbReference>
<keyword evidence="10" id="KW-0067">ATP-binding</keyword>
<dbReference type="SUPFAM" id="SSF52540">
    <property type="entry name" value="P-loop containing nucleoside triphosphate hydrolases"/>
    <property type="match status" value="2"/>
</dbReference>
<evidence type="ECO:0000313" key="19">
    <source>
        <dbReference type="EMBL" id="WFD19910.1"/>
    </source>
</evidence>
<dbReference type="Gene3D" id="3.90.110.10">
    <property type="entry name" value="Lactate dehydrogenase/glycoside hydrolase, family 4, C-terminal"/>
    <property type="match status" value="1"/>
</dbReference>
<evidence type="ECO:0000256" key="11">
    <source>
        <dbReference type="ARBA" id="ARBA00023002"/>
    </source>
</evidence>
<dbReference type="FunFam" id="3.40.50.720:FF:000013">
    <property type="entry name" value="Malate dehydrogenase"/>
    <property type="match status" value="1"/>
</dbReference>
<comment type="catalytic activity">
    <reaction evidence="16">
        <text>ATP + H2O = ADP + phosphate + H(+)</text>
        <dbReference type="Rhea" id="RHEA:13065"/>
        <dbReference type="ChEBI" id="CHEBI:15377"/>
        <dbReference type="ChEBI" id="CHEBI:15378"/>
        <dbReference type="ChEBI" id="CHEBI:30616"/>
        <dbReference type="ChEBI" id="CHEBI:43474"/>
        <dbReference type="ChEBI" id="CHEBI:456216"/>
    </reaction>
    <physiologicalReaction direction="left-to-right" evidence="16">
        <dbReference type="Rhea" id="RHEA:13066"/>
    </physiologicalReaction>
</comment>
<dbReference type="SUPFAM" id="SSF56327">
    <property type="entry name" value="LDH C-terminal domain-like"/>
    <property type="match status" value="1"/>
</dbReference>
<dbReference type="InterPro" id="IPR036291">
    <property type="entry name" value="NAD(P)-bd_dom_sf"/>
</dbReference>
<comment type="similarity">
    <text evidence="3">Belongs to the LDH/MDH superfamily. MDH type 1 family.</text>
</comment>
<dbReference type="InterPro" id="IPR010097">
    <property type="entry name" value="Malate_DH_type1"/>
</dbReference>
<feature type="region of interest" description="Disordered" evidence="17">
    <location>
        <begin position="1075"/>
        <end position="1094"/>
    </location>
</feature>
<keyword evidence="11" id="KW-0560">Oxidoreductase</keyword>
<dbReference type="InterPro" id="IPR050168">
    <property type="entry name" value="AAA_ATPase_domain"/>
</dbReference>
<keyword evidence="20" id="KW-1185">Reference proteome</keyword>
<keyword evidence="9" id="KW-0378">Hydrolase</keyword>
<dbReference type="NCBIfam" id="TIGR01772">
    <property type="entry name" value="MDH_euk_gproteo"/>
    <property type="match status" value="1"/>
</dbReference>
<evidence type="ECO:0000259" key="18">
    <source>
        <dbReference type="SMART" id="SM00382"/>
    </source>
</evidence>
<dbReference type="SUPFAM" id="SSF51735">
    <property type="entry name" value="NAD(P)-binding Rossmann-fold domains"/>
    <property type="match status" value="1"/>
</dbReference>
<evidence type="ECO:0000256" key="9">
    <source>
        <dbReference type="ARBA" id="ARBA00022801"/>
    </source>
</evidence>
<evidence type="ECO:0000256" key="3">
    <source>
        <dbReference type="ARBA" id="ARBA00008824"/>
    </source>
</evidence>
<dbReference type="InterPro" id="IPR003593">
    <property type="entry name" value="AAA+_ATPase"/>
</dbReference>
<dbReference type="GO" id="GO:0030060">
    <property type="term" value="F:L-malate dehydrogenase (NAD+) activity"/>
    <property type="evidence" value="ECO:0007669"/>
    <property type="project" value="UniProtKB-EC"/>
</dbReference>
<proteinExistence type="inferred from homology"/>